<accession>A0A397UUA0</accession>
<feature type="compositionally biased region" description="Basic and acidic residues" evidence="1">
    <location>
        <begin position="34"/>
        <end position="44"/>
    </location>
</feature>
<keyword evidence="3" id="KW-1185">Reference proteome</keyword>
<gene>
    <name evidence="2" type="ORF">C2G38_2199832</name>
</gene>
<comment type="caution">
    <text evidence="2">The sequence shown here is derived from an EMBL/GenBank/DDBJ whole genome shotgun (WGS) entry which is preliminary data.</text>
</comment>
<evidence type="ECO:0000313" key="3">
    <source>
        <dbReference type="Proteomes" id="UP000266673"/>
    </source>
</evidence>
<feature type="region of interest" description="Disordered" evidence="1">
    <location>
        <begin position="136"/>
        <end position="206"/>
    </location>
</feature>
<reference evidence="2 3" key="1">
    <citation type="submission" date="2018-06" db="EMBL/GenBank/DDBJ databases">
        <title>Comparative genomics reveals the genomic features of Rhizophagus irregularis, R. cerebriforme, R. diaphanum and Gigaspora rosea, and their symbiotic lifestyle signature.</title>
        <authorList>
            <person name="Morin E."/>
            <person name="San Clemente H."/>
            <person name="Chen E.C.H."/>
            <person name="De La Providencia I."/>
            <person name="Hainaut M."/>
            <person name="Kuo A."/>
            <person name="Kohler A."/>
            <person name="Murat C."/>
            <person name="Tang N."/>
            <person name="Roy S."/>
            <person name="Loubradou J."/>
            <person name="Henrissat B."/>
            <person name="Grigoriev I.V."/>
            <person name="Corradi N."/>
            <person name="Roux C."/>
            <person name="Martin F.M."/>
        </authorList>
    </citation>
    <scope>NUCLEOTIDE SEQUENCE [LARGE SCALE GENOMIC DNA]</scope>
    <source>
        <strain evidence="2 3">DAOM 194757</strain>
    </source>
</reference>
<name>A0A397UUA0_9GLOM</name>
<feature type="compositionally biased region" description="Basic and acidic residues" evidence="1">
    <location>
        <begin position="153"/>
        <end position="164"/>
    </location>
</feature>
<sequence>MKRNTYLSERTLGKGTRFKSESQEKVRNNRPKGNKPEETPEEKYGAPMLEDIVKEEEDITYLPPYTKVFISQINRDHCGSIWCKKNLEKPWNKKAMIMEVLESYYDPRVPSKDALVNLISSYLEVLDTWISELGRPAKHESQSENKTVGTLKIKNEAEKTDHVNETNTPGIRKAKPEAYKPYQESAERNPKDNKMQKPWNKDRKRRNLRYEDYSEEIQAENDEHKTPNCPNEIGFETNEHEAFSDYQATVNMNHLHKAYHLEYHDQNRIRVEKDGDRGLHYACEKWKRKVNEFLRKDSEGKRQNEENYYLNDLGRPNIIDIQAEIERTEEVLDVGANSGIKNLEHCRQRGIEVEKDEHEVSKDYERPTERKALNIAMKMDLNLKRTNIRHPSIIKNL</sequence>
<protein>
    <submittedName>
        <fullName evidence="2">Uncharacterized protein</fullName>
    </submittedName>
</protein>
<dbReference type="Proteomes" id="UP000266673">
    <property type="component" value="Unassembled WGS sequence"/>
</dbReference>
<feature type="compositionally biased region" description="Basic and acidic residues" evidence="1">
    <location>
        <begin position="185"/>
        <end position="201"/>
    </location>
</feature>
<proteinExistence type="predicted"/>
<feature type="region of interest" description="Disordered" evidence="1">
    <location>
        <begin position="1"/>
        <end position="44"/>
    </location>
</feature>
<organism evidence="2 3">
    <name type="scientific">Gigaspora rosea</name>
    <dbReference type="NCBI Taxonomy" id="44941"/>
    <lineage>
        <taxon>Eukaryota</taxon>
        <taxon>Fungi</taxon>
        <taxon>Fungi incertae sedis</taxon>
        <taxon>Mucoromycota</taxon>
        <taxon>Glomeromycotina</taxon>
        <taxon>Glomeromycetes</taxon>
        <taxon>Diversisporales</taxon>
        <taxon>Gigasporaceae</taxon>
        <taxon>Gigaspora</taxon>
    </lineage>
</organism>
<dbReference type="OrthoDB" id="2492172at2759"/>
<evidence type="ECO:0000256" key="1">
    <source>
        <dbReference type="SAM" id="MobiDB-lite"/>
    </source>
</evidence>
<dbReference type="AlphaFoldDB" id="A0A397UUA0"/>
<evidence type="ECO:0000313" key="2">
    <source>
        <dbReference type="EMBL" id="RIB12757.1"/>
    </source>
</evidence>
<feature type="compositionally biased region" description="Basic and acidic residues" evidence="1">
    <location>
        <begin position="18"/>
        <end position="27"/>
    </location>
</feature>
<dbReference type="EMBL" id="QKWP01000993">
    <property type="protein sequence ID" value="RIB12757.1"/>
    <property type="molecule type" value="Genomic_DNA"/>
</dbReference>